<dbReference type="AlphaFoldDB" id="A0A0L0HUZ9"/>
<keyword evidence="4" id="KW-1185">Reference proteome</keyword>
<feature type="compositionally biased region" description="Basic and acidic residues" evidence="1">
    <location>
        <begin position="125"/>
        <end position="135"/>
    </location>
</feature>
<sequence length="412" mass="47889">MTSVARPPRARPVRYWPGKAPQGAEEASSSDSEADNEELSIAKGQEAGGDQEIQEVSLSIQDEAVQKDRRLMRLMQTRAQRDDEDELRPGRRREREERGAEVSELPKEESEDEDEDATAARRQRIREQALKRRQEEEEQLGAQEDEEEEEGESEYTSEYTTDSEDDPVSSRTLLKPVFIPKNHRETVLEKERLEAEAQEAEARKQQQMEERKKESHDMVAEELRKEQAAAEVSNGPLEVDDTDGINEEEEYLAWKLRELRRIKRDREEKDSREAEKADIERRRNMTDQEVMAEKAKEGQLTKEKSKYRFLQKYYHKGAFFVDDDVVGKALQRRDFAEPTLEDKFDKTVLPAVMQVKNFGRAGQTKYTHLADQDTSQMDSPWFQKSELNKRTVSKLGGMKQSFSKPTAKRRKL</sequence>
<feature type="region of interest" description="Disordered" evidence="1">
    <location>
        <begin position="265"/>
        <end position="298"/>
    </location>
</feature>
<dbReference type="VEuPathDB" id="FungiDB:SPPG_00633"/>
<evidence type="ECO:0000313" key="3">
    <source>
        <dbReference type="EMBL" id="KND04943.1"/>
    </source>
</evidence>
<evidence type="ECO:0000313" key="4">
    <source>
        <dbReference type="Proteomes" id="UP000053201"/>
    </source>
</evidence>
<dbReference type="STRING" id="645134.A0A0L0HUZ9"/>
<feature type="domain" description="Micro-fibrillar-associated protein 1 C-terminal" evidence="2">
    <location>
        <begin position="164"/>
        <end position="374"/>
    </location>
</feature>
<evidence type="ECO:0000256" key="1">
    <source>
        <dbReference type="SAM" id="MobiDB-lite"/>
    </source>
</evidence>
<dbReference type="RefSeq" id="XP_016612982.1">
    <property type="nucleotide sequence ID" value="XM_016748963.1"/>
</dbReference>
<feature type="region of interest" description="Disordered" evidence="1">
    <location>
        <begin position="1"/>
        <end position="244"/>
    </location>
</feature>
<dbReference type="InParanoid" id="A0A0L0HUZ9"/>
<dbReference type="Proteomes" id="UP000053201">
    <property type="component" value="Unassembled WGS sequence"/>
</dbReference>
<feature type="region of interest" description="Disordered" evidence="1">
    <location>
        <begin position="393"/>
        <end position="412"/>
    </location>
</feature>
<dbReference type="OrthoDB" id="1111734at2759"/>
<dbReference type="eggNOG" id="KOG1425">
    <property type="taxonomic scope" value="Eukaryota"/>
</dbReference>
<feature type="compositionally biased region" description="Basic and acidic residues" evidence="1">
    <location>
        <begin position="87"/>
        <end position="108"/>
    </location>
</feature>
<organism evidence="3 4">
    <name type="scientific">Spizellomyces punctatus (strain DAOM BR117)</name>
    <dbReference type="NCBI Taxonomy" id="645134"/>
    <lineage>
        <taxon>Eukaryota</taxon>
        <taxon>Fungi</taxon>
        <taxon>Fungi incertae sedis</taxon>
        <taxon>Chytridiomycota</taxon>
        <taxon>Chytridiomycota incertae sedis</taxon>
        <taxon>Chytridiomycetes</taxon>
        <taxon>Spizellomycetales</taxon>
        <taxon>Spizellomycetaceae</taxon>
        <taxon>Spizellomyces</taxon>
    </lineage>
</organism>
<protein>
    <recommendedName>
        <fullName evidence="2">Micro-fibrillar-associated protein 1 C-terminal domain-containing protein</fullName>
    </recommendedName>
</protein>
<dbReference type="InterPro" id="IPR033194">
    <property type="entry name" value="MFAP1"/>
</dbReference>
<dbReference type="GeneID" id="27684351"/>
<accession>A0A0L0HUZ9</accession>
<feature type="compositionally biased region" description="Basic and acidic residues" evidence="1">
    <location>
        <begin position="182"/>
        <end position="228"/>
    </location>
</feature>
<dbReference type="OMA" id="FHNERAG"/>
<proteinExistence type="predicted"/>
<name>A0A0L0HUZ9_SPIPD</name>
<dbReference type="PANTHER" id="PTHR15327">
    <property type="entry name" value="MICROFIBRIL-ASSOCIATED PROTEIN"/>
    <property type="match status" value="1"/>
</dbReference>
<dbReference type="EMBL" id="KQ257450">
    <property type="protein sequence ID" value="KND04943.1"/>
    <property type="molecule type" value="Genomic_DNA"/>
</dbReference>
<dbReference type="Pfam" id="PF06991">
    <property type="entry name" value="MFAP1"/>
    <property type="match status" value="1"/>
</dbReference>
<feature type="compositionally biased region" description="Acidic residues" evidence="1">
    <location>
        <begin position="136"/>
        <end position="167"/>
    </location>
</feature>
<reference evidence="3 4" key="1">
    <citation type="submission" date="2009-08" db="EMBL/GenBank/DDBJ databases">
        <title>The Genome Sequence of Spizellomyces punctatus strain DAOM BR117.</title>
        <authorList>
            <consortium name="The Broad Institute Genome Sequencing Platform"/>
            <person name="Russ C."/>
            <person name="Cuomo C."/>
            <person name="Shea T."/>
            <person name="Young S.K."/>
            <person name="Zeng Q."/>
            <person name="Koehrsen M."/>
            <person name="Haas B."/>
            <person name="Borodovsky M."/>
            <person name="Guigo R."/>
            <person name="Alvarado L."/>
            <person name="Berlin A."/>
            <person name="Bochicchio J."/>
            <person name="Borenstein D."/>
            <person name="Chapman S."/>
            <person name="Chen Z."/>
            <person name="Engels R."/>
            <person name="Freedman E."/>
            <person name="Gellesch M."/>
            <person name="Goldberg J."/>
            <person name="Griggs A."/>
            <person name="Gujja S."/>
            <person name="Heiman D."/>
            <person name="Hepburn T."/>
            <person name="Howarth C."/>
            <person name="Jen D."/>
            <person name="Larson L."/>
            <person name="Lewis B."/>
            <person name="Mehta T."/>
            <person name="Park D."/>
            <person name="Pearson M."/>
            <person name="Roberts A."/>
            <person name="Saif S."/>
            <person name="Shenoy N."/>
            <person name="Sisk P."/>
            <person name="Stolte C."/>
            <person name="Sykes S."/>
            <person name="Thomson T."/>
            <person name="Walk T."/>
            <person name="White J."/>
            <person name="Yandava C."/>
            <person name="Burger G."/>
            <person name="Gray M.W."/>
            <person name="Holland P.W.H."/>
            <person name="King N."/>
            <person name="Lang F.B.F."/>
            <person name="Roger A.J."/>
            <person name="Ruiz-Trillo I."/>
            <person name="Lander E."/>
            <person name="Nusbaum C."/>
        </authorList>
    </citation>
    <scope>NUCLEOTIDE SEQUENCE [LARGE SCALE GENOMIC DNA]</scope>
    <source>
        <strain evidence="3 4">DAOM BR117</strain>
    </source>
</reference>
<gene>
    <name evidence="3" type="ORF">SPPG_00633</name>
</gene>
<dbReference type="InterPro" id="IPR009730">
    <property type="entry name" value="MFAP1_C"/>
</dbReference>
<evidence type="ECO:0000259" key="2">
    <source>
        <dbReference type="Pfam" id="PF06991"/>
    </source>
</evidence>